<dbReference type="Pfam" id="PF19029">
    <property type="entry name" value="DUF883_C"/>
    <property type="match status" value="1"/>
</dbReference>
<feature type="transmembrane region" description="Helical" evidence="2">
    <location>
        <begin position="99"/>
        <end position="117"/>
    </location>
</feature>
<evidence type="ECO:0000256" key="2">
    <source>
        <dbReference type="SAM" id="Phobius"/>
    </source>
</evidence>
<feature type="region of interest" description="Disordered" evidence="1">
    <location>
        <begin position="1"/>
        <end position="26"/>
    </location>
</feature>
<dbReference type="InterPro" id="IPR010279">
    <property type="entry name" value="YqjD/ElaB"/>
</dbReference>
<evidence type="ECO:0000256" key="1">
    <source>
        <dbReference type="SAM" id="MobiDB-lite"/>
    </source>
</evidence>
<keyword evidence="2" id="KW-1133">Transmembrane helix</keyword>
<dbReference type="InterPro" id="IPR043605">
    <property type="entry name" value="DUF883_C"/>
</dbReference>
<organism evidence="4 5">
    <name type="scientific">Pseudoduganella namucuonensis</name>
    <dbReference type="NCBI Taxonomy" id="1035707"/>
    <lineage>
        <taxon>Bacteria</taxon>
        <taxon>Pseudomonadati</taxon>
        <taxon>Pseudomonadota</taxon>
        <taxon>Betaproteobacteria</taxon>
        <taxon>Burkholderiales</taxon>
        <taxon>Oxalobacteraceae</taxon>
        <taxon>Telluria group</taxon>
        <taxon>Pseudoduganella</taxon>
    </lineage>
</organism>
<keyword evidence="2" id="KW-0472">Membrane</keyword>
<sequence>MDQTTPQNPNAGSPQQLRSDSSADRERLLSHLREAVSDAEQWLSSAVKDGPAEIEHAKGQFQETLRNAKTDLLKLEDSVLARGKLAAQAADGYVHDNPWIAVGCGAAVGLALGMLITRR</sequence>
<dbReference type="GO" id="GO:0043022">
    <property type="term" value="F:ribosome binding"/>
    <property type="evidence" value="ECO:0007669"/>
    <property type="project" value="InterPro"/>
</dbReference>
<gene>
    <name evidence="4" type="ORF">SAMN05216552_1001172</name>
</gene>
<dbReference type="PANTHER" id="PTHR35893">
    <property type="entry name" value="INNER MEMBRANE PROTEIN-RELATED"/>
    <property type="match status" value="1"/>
</dbReference>
<feature type="domain" description="DUF883" evidence="3">
    <location>
        <begin position="90"/>
        <end position="119"/>
    </location>
</feature>
<accession>A0A1I7EVY9</accession>
<evidence type="ECO:0000313" key="4">
    <source>
        <dbReference type="EMBL" id="SFU28067.1"/>
    </source>
</evidence>
<dbReference type="Proteomes" id="UP000199391">
    <property type="component" value="Unassembled WGS sequence"/>
</dbReference>
<dbReference type="RefSeq" id="WP_093552492.1">
    <property type="nucleotide sequence ID" value="NZ_FPBO01000001.1"/>
</dbReference>
<keyword evidence="5" id="KW-1185">Reference proteome</keyword>
<evidence type="ECO:0000313" key="5">
    <source>
        <dbReference type="Proteomes" id="UP000199391"/>
    </source>
</evidence>
<name>A0A1I7EVY9_9BURK</name>
<dbReference type="OrthoDB" id="9181874at2"/>
<dbReference type="AlphaFoldDB" id="A0A1I7EVY9"/>
<dbReference type="PANTHER" id="PTHR35893:SF3">
    <property type="entry name" value="INNER MEMBRANE PROTEIN"/>
    <property type="match status" value="1"/>
</dbReference>
<dbReference type="EMBL" id="FPBO01000001">
    <property type="protein sequence ID" value="SFU28067.1"/>
    <property type="molecule type" value="Genomic_DNA"/>
</dbReference>
<proteinExistence type="predicted"/>
<feature type="compositionally biased region" description="Polar residues" evidence="1">
    <location>
        <begin position="1"/>
        <end position="20"/>
    </location>
</feature>
<keyword evidence="2" id="KW-0812">Transmembrane</keyword>
<reference evidence="5" key="1">
    <citation type="submission" date="2016-10" db="EMBL/GenBank/DDBJ databases">
        <authorList>
            <person name="Varghese N."/>
            <person name="Submissions S."/>
        </authorList>
    </citation>
    <scope>NUCLEOTIDE SEQUENCE [LARGE SCALE GENOMIC DNA]</scope>
    <source>
        <strain evidence="5">CGMCC 1.11014</strain>
    </source>
</reference>
<protein>
    <submittedName>
        <fullName evidence="4">Membrane-anchored ribosome-binding protein, inhibits growth in stationary phase, ElaB/YqjD/DUF883 family</fullName>
    </submittedName>
</protein>
<evidence type="ECO:0000259" key="3">
    <source>
        <dbReference type="Pfam" id="PF19029"/>
    </source>
</evidence>
<dbReference type="STRING" id="1035707.SAMN05216552_1001172"/>